<dbReference type="PANTHER" id="PTHR33993">
    <property type="entry name" value="GLYOXALASE-RELATED"/>
    <property type="match status" value="1"/>
</dbReference>
<name>A0A7Y9PEW3_9BACT</name>
<reference evidence="2 3" key="1">
    <citation type="submission" date="2020-07" db="EMBL/GenBank/DDBJ databases">
        <title>Genomic Encyclopedia of Type Strains, Phase IV (KMG-V): Genome sequencing to study the core and pangenomes of soil and plant-associated prokaryotes.</title>
        <authorList>
            <person name="Whitman W."/>
        </authorList>
    </citation>
    <scope>NUCLEOTIDE SEQUENCE [LARGE SCALE GENOMIC DNA]</scope>
    <source>
        <strain evidence="2 3">X4EP2</strain>
    </source>
</reference>
<gene>
    <name evidence="2" type="ORF">HDF17_000922</name>
</gene>
<dbReference type="PANTHER" id="PTHR33993:SF14">
    <property type="entry name" value="GB|AAF24581.1"/>
    <property type="match status" value="1"/>
</dbReference>
<organism evidence="2 3">
    <name type="scientific">Granulicella arctica</name>
    <dbReference type="NCBI Taxonomy" id="940613"/>
    <lineage>
        <taxon>Bacteria</taxon>
        <taxon>Pseudomonadati</taxon>
        <taxon>Acidobacteriota</taxon>
        <taxon>Terriglobia</taxon>
        <taxon>Terriglobales</taxon>
        <taxon>Acidobacteriaceae</taxon>
        <taxon>Granulicella</taxon>
    </lineage>
</organism>
<dbReference type="RefSeq" id="WP_179488202.1">
    <property type="nucleotide sequence ID" value="NZ_JACCCW010000001.1"/>
</dbReference>
<comment type="caution">
    <text evidence="2">The sequence shown here is derived from an EMBL/GenBank/DDBJ whole genome shotgun (WGS) entry which is preliminary data.</text>
</comment>
<proteinExistence type="predicted"/>
<dbReference type="PROSITE" id="PS51819">
    <property type="entry name" value="VOC"/>
    <property type="match status" value="1"/>
</dbReference>
<dbReference type="SUPFAM" id="SSF54593">
    <property type="entry name" value="Glyoxalase/Bleomycin resistance protein/Dihydroxybiphenyl dioxygenase"/>
    <property type="match status" value="1"/>
</dbReference>
<keyword evidence="3" id="KW-1185">Reference proteome</keyword>
<evidence type="ECO:0000259" key="1">
    <source>
        <dbReference type="PROSITE" id="PS51819"/>
    </source>
</evidence>
<dbReference type="CDD" id="cd07247">
    <property type="entry name" value="SgaA_N_like"/>
    <property type="match status" value="1"/>
</dbReference>
<dbReference type="InterPro" id="IPR052164">
    <property type="entry name" value="Anthracycline_SecMetBiosynth"/>
</dbReference>
<dbReference type="AlphaFoldDB" id="A0A7Y9PEW3"/>
<protein>
    <recommendedName>
        <fullName evidence="1">VOC domain-containing protein</fullName>
    </recommendedName>
</protein>
<dbReference type="Gene3D" id="3.10.180.10">
    <property type="entry name" value="2,3-Dihydroxybiphenyl 1,2-Dioxygenase, domain 1"/>
    <property type="match status" value="1"/>
</dbReference>
<feature type="domain" description="VOC" evidence="1">
    <location>
        <begin position="4"/>
        <end position="116"/>
    </location>
</feature>
<sequence length="119" mass="12763">MANPFVHLELNTPSLEDGKKFYADLFGWSFTDFPMGPGMTYSTFKPDTGPGGGLMSIPDAPNAWLAYIGVDDLEAYAAKATTLGAQIIVPPQEVPEMGRFVVLKDPGGASIALWEPKTP</sequence>
<evidence type="ECO:0000313" key="3">
    <source>
        <dbReference type="Proteomes" id="UP000589520"/>
    </source>
</evidence>
<accession>A0A7Y9PEW3</accession>
<evidence type="ECO:0000313" key="2">
    <source>
        <dbReference type="EMBL" id="NYF78635.1"/>
    </source>
</evidence>
<dbReference type="InterPro" id="IPR029068">
    <property type="entry name" value="Glyas_Bleomycin-R_OHBP_Dase"/>
</dbReference>
<dbReference type="EMBL" id="JACCCW010000001">
    <property type="protein sequence ID" value="NYF78635.1"/>
    <property type="molecule type" value="Genomic_DNA"/>
</dbReference>
<dbReference type="Proteomes" id="UP000589520">
    <property type="component" value="Unassembled WGS sequence"/>
</dbReference>
<dbReference type="InterPro" id="IPR037523">
    <property type="entry name" value="VOC_core"/>
</dbReference>
<dbReference type="InterPro" id="IPR004360">
    <property type="entry name" value="Glyas_Fos-R_dOase_dom"/>
</dbReference>
<dbReference type="Pfam" id="PF00903">
    <property type="entry name" value="Glyoxalase"/>
    <property type="match status" value="1"/>
</dbReference>